<dbReference type="PROSITE" id="PS50932">
    <property type="entry name" value="HTH_LACI_2"/>
    <property type="match status" value="1"/>
</dbReference>
<dbReference type="PANTHER" id="PTHR30146:SF109">
    <property type="entry name" value="HTH-TYPE TRANSCRIPTIONAL REGULATOR GALS"/>
    <property type="match status" value="1"/>
</dbReference>
<dbReference type="OrthoDB" id="234496at2"/>
<keyword evidence="3" id="KW-0804">Transcription</keyword>
<dbReference type="GO" id="GO:0000976">
    <property type="term" value="F:transcription cis-regulatory region binding"/>
    <property type="evidence" value="ECO:0007669"/>
    <property type="project" value="TreeGrafter"/>
</dbReference>
<dbReference type="InterPro" id="IPR046335">
    <property type="entry name" value="LacI/GalR-like_sensor"/>
</dbReference>
<dbReference type="EMBL" id="CP041690">
    <property type="protein sequence ID" value="QEE19445.1"/>
    <property type="molecule type" value="Genomic_DNA"/>
</dbReference>
<sequence>MQFRRTHRVFTFTFSVLRDIHRHRQAFDHVAIHIVSLQILDIPSAPAHVRTGMPSKMTKTRTPPAPGATKRATLKTIAELTGLSLSTVSLSLRGGTTLKEETRRKVAEAAASVGYVPDRAGVRLRTGKTNVIALVLDGAEDSIDFSRYLIQGIGHAIKGTRYHLTVIPEFARNYSVDSVRYILDNRTADGVIITHTGARDPRVKLLMDSDFPFVSHGRTEFFTPHPYHDFHSELFAEMAVERLVAKGCSNLMLLIGDDRTNNYHNIVTAFERTAARLKVETRVMDHSTGITAADTRAFAQELANGPNRPDGIVCGGEMRAISVVAGLTAAGAKVGKDIQFISKQTSDILWSLFPQVDTIEEDVYAAGLELTRLLLRRIEGEPAETLQTLAEPIPHWRD</sequence>
<keyword evidence="6" id="KW-1185">Reference proteome</keyword>
<keyword evidence="1" id="KW-0805">Transcription regulation</keyword>
<name>A0A5B9DKI5_9HYPH</name>
<evidence type="ECO:0000259" key="4">
    <source>
        <dbReference type="PROSITE" id="PS50932"/>
    </source>
</evidence>
<reference evidence="5 6" key="1">
    <citation type="journal article" date="2015" name="Int. J. Syst. Evol. Microbiol.">
        <title>Youhaiella tibetensis gen. nov., sp. nov., isolated from subsurface sediment.</title>
        <authorList>
            <person name="Wang Y.X."/>
            <person name="Huang F.Q."/>
            <person name="Nogi Y."/>
            <person name="Pang S.J."/>
            <person name="Wang P.K."/>
            <person name="Lv J."/>
        </authorList>
    </citation>
    <scope>NUCLEOTIDE SEQUENCE [LARGE SCALE GENOMIC DNA]</scope>
    <source>
        <strain evidence="6">fig4</strain>
    </source>
</reference>
<dbReference type="GO" id="GO:0003700">
    <property type="term" value="F:DNA-binding transcription factor activity"/>
    <property type="evidence" value="ECO:0007669"/>
    <property type="project" value="TreeGrafter"/>
</dbReference>
<feature type="domain" description="HTH lacI-type" evidence="4">
    <location>
        <begin position="72"/>
        <end position="126"/>
    </location>
</feature>
<dbReference type="Pfam" id="PF13377">
    <property type="entry name" value="Peripla_BP_3"/>
    <property type="match status" value="1"/>
</dbReference>
<evidence type="ECO:0000313" key="6">
    <source>
        <dbReference type="Proteomes" id="UP000321062"/>
    </source>
</evidence>
<dbReference type="PANTHER" id="PTHR30146">
    <property type="entry name" value="LACI-RELATED TRANSCRIPTIONAL REPRESSOR"/>
    <property type="match status" value="1"/>
</dbReference>
<accession>A0A5B9DKI5</accession>
<dbReference type="SUPFAM" id="SSF53822">
    <property type="entry name" value="Periplasmic binding protein-like I"/>
    <property type="match status" value="1"/>
</dbReference>
<dbReference type="Pfam" id="PF00356">
    <property type="entry name" value="LacI"/>
    <property type="match status" value="1"/>
</dbReference>
<dbReference type="Gene3D" id="3.40.50.2300">
    <property type="match status" value="2"/>
</dbReference>
<proteinExistence type="predicted"/>
<gene>
    <name evidence="5" type="ORF">FNA67_04325</name>
</gene>
<dbReference type="InterPro" id="IPR010982">
    <property type="entry name" value="Lambda_DNA-bd_dom_sf"/>
</dbReference>
<evidence type="ECO:0000313" key="5">
    <source>
        <dbReference type="EMBL" id="QEE19445.1"/>
    </source>
</evidence>
<evidence type="ECO:0000256" key="1">
    <source>
        <dbReference type="ARBA" id="ARBA00023015"/>
    </source>
</evidence>
<dbReference type="InterPro" id="IPR000843">
    <property type="entry name" value="HTH_LacI"/>
</dbReference>
<dbReference type="CDD" id="cd20009">
    <property type="entry name" value="PBP1_RafR-like"/>
    <property type="match status" value="1"/>
</dbReference>
<dbReference type="SUPFAM" id="SSF47413">
    <property type="entry name" value="lambda repressor-like DNA-binding domains"/>
    <property type="match status" value="1"/>
</dbReference>
<dbReference type="KEGG" id="yti:FNA67_04325"/>
<keyword evidence="2 5" id="KW-0238">DNA-binding</keyword>
<evidence type="ECO:0000256" key="3">
    <source>
        <dbReference type="ARBA" id="ARBA00023163"/>
    </source>
</evidence>
<protein>
    <submittedName>
        <fullName evidence="5">LacI family DNA-binding transcriptional regulator</fullName>
    </submittedName>
</protein>
<dbReference type="Proteomes" id="UP000321062">
    <property type="component" value="Chromosome"/>
</dbReference>
<evidence type="ECO:0000256" key="2">
    <source>
        <dbReference type="ARBA" id="ARBA00023125"/>
    </source>
</evidence>
<dbReference type="InterPro" id="IPR028082">
    <property type="entry name" value="Peripla_BP_I"/>
</dbReference>
<organism evidence="5 6">
    <name type="scientific">Paradevosia tibetensis</name>
    <dbReference type="NCBI Taxonomy" id="1447062"/>
    <lineage>
        <taxon>Bacteria</taxon>
        <taxon>Pseudomonadati</taxon>
        <taxon>Pseudomonadota</taxon>
        <taxon>Alphaproteobacteria</taxon>
        <taxon>Hyphomicrobiales</taxon>
        <taxon>Devosiaceae</taxon>
        <taxon>Paradevosia</taxon>
    </lineage>
</organism>
<dbReference type="SMART" id="SM00354">
    <property type="entry name" value="HTH_LACI"/>
    <property type="match status" value="1"/>
</dbReference>
<dbReference type="Gene3D" id="1.10.260.40">
    <property type="entry name" value="lambda repressor-like DNA-binding domains"/>
    <property type="match status" value="1"/>
</dbReference>
<dbReference type="AlphaFoldDB" id="A0A5B9DKI5"/>